<accession>A0A0A9GZP6</accession>
<organism evidence="1">
    <name type="scientific">Arundo donax</name>
    <name type="common">Giant reed</name>
    <name type="synonym">Donax arundinaceus</name>
    <dbReference type="NCBI Taxonomy" id="35708"/>
    <lineage>
        <taxon>Eukaryota</taxon>
        <taxon>Viridiplantae</taxon>
        <taxon>Streptophyta</taxon>
        <taxon>Embryophyta</taxon>
        <taxon>Tracheophyta</taxon>
        <taxon>Spermatophyta</taxon>
        <taxon>Magnoliopsida</taxon>
        <taxon>Liliopsida</taxon>
        <taxon>Poales</taxon>
        <taxon>Poaceae</taxon>
        <taxon>PACMAD clade</taxon>
        <taxon>Arundinoideae</taxon>
        <taxon>Arundineae</taxon>
        <taxon>Arundo</taxon>
    </lineage>
</organism>
<reference evidence="1" key="2">
    <citation type="journal article" date="2015" name="Data Brief">
        <title>Shoot transcriptome of the giant reed, Arundo donax.</title>
        <authorList>
            <person name="Barrero R.A."/>
            <person name="Guerrero F.D."/>
            <person name="Moolhuijzen P."/>
            <person name="Goolsby J.A."/>
            <person name="Tidwell J."/>
            <person name="Bellgard S.E."/>
            <person name="Bellgard M.I."/>
        </authorList>
    </citation>
    <scope>NUCLEOTIDE SEQUENCE</scope>
    <source>
        <tissue evidence="1">Shoot tissue taken approximately 20 cm above the soil surface</tissue>
    </source>
</reference>
<proteinExistence type="predicted"/>
<dbReference type="AlphaFoldDB" id="A0A0A9GZP6"/>
<dbReference type="EMBL" id="GBRH01169845">
    <property type="protein sequence ID" value="JAE28051.1"/>
    <property type="molecule type" value="Transcribed_RNA"/>
</dbReference>
<evidence type="ECO:0000313" key="1">
    <source>
        <dbReference type="EMBL" id="JAE28051.1"/>
    </source>
</evidence>
<sequence>MILSKYFVFNLVKELLVPGFECRTFVGKDNSYMQ</sequence>
<name>A0A0A9GZP6_ARUDO</name>
<protein>
    <submittedName>
        <fullName evidence="1">Uncharacterized protein</fullName>
    </submittedName>
</protein>
<reference evidence="1" key="1">
    <citation type="submission" date="2014-09" db="EMBL/GenBank/DDBJ databases">
        <authorList>
            <person name="Magalhaes I.L.F."/>
            <person name="Oliveira U."/>
            <person name="Santos F.R."/>
            <person name="Vidigal T.H.D.A."/>
            <person name="Brescovit A.D."/>
            <person name="Santos A.J."/>
        </authorList>
    </citation>
    <scope>NUCLEOTIDE SEQUENCE</scope>
    <source>
        <tissue evidence="1">Shoot tissue taken approximately 20 cm above the soil surface</tissue>
    </source>
</reference>